<keyword evidence="1 3" id="KW-0328">Glycosyltransferase</keyword>
<dbReference type="EC" id="2.4.1.308" evidence="3"/>
<dbReference type="PANTHER" id="PTHR11927:SF9">
    <property type="entry name" value="L-FUCOSYLTRANSFERASE"/>
    <property type="match status" value="1"/>
</dbReference>
<dbReference type="RefSeq" id="WP_215240570.1">
    <property type="nucleotide sequence ID" value="NZ_CAJRAF010000002.1"/>
</dbReference>
<name>A0A916N623_9BACT</name>
<dbReference type="PANTHER" id="PTHR11927">
    <property type="entry name" value="GALACTOSIDE 2-L-FUCOSYLTRANSFERASE"/>
    <property type="match status" value="1"/>
</dbReference>
<evidence type="ECO:0000256" key="2">
    <source>
        <dbReference type="ARBA" id="ARBA00022679"/>
    </source>
</evidence>
<dbReference type="CDD" id="cd11301">
    <property type="entry name" value="Fut1_Fut2_like"/>
    <property type="match status" value="1"/>
</dbReference>
<gene>
    <name evidence="3" type="primary">wbnK</name>
    <name evidence="3" type="ORF">DYBT9275_04168</name>
</gene>
<dbReference type="GO" id="GO:0016020">
    <property type="term" value="C:membrane"/>
    <property type="evidence" value="ECO:0007669"/>
    <property type="project" value="InterPro"/>
</dbReference>
<accession>A0A916N623</accession>
<protein>
    <submittedName>
        <fullName evidence="3">O-antigen biosynthesis glycosyltransferase WbnK</fullName>
        <ecNumber evidence="3">2.4.1.308</ecNumber>
    </submittedName>
</protein>
<dbReference type="Gene3D" id="3.40.50.11350">
    <property type="match status" value="1"/>
</dbReference>
<dbReference type="SUPFAM" id="SSF55608">
    <property type="entry name" value="Homing endonucleases"/>
    <property type="match status" value="1"/>
</dbReference>
<dbReference type="Pfam" id="PF01531">
    <property type="entry name" value="Glyco_transf_11"/>
    <property type="match status" value="1"/>
</dbReference>
<sequence length="291" mass="33863">MITVKLQGGLGNQLFQYATARAVAMKHRTNIAFDITSLYATNTDITPREFELNKLSIEYKSPSIAAKLAYKLVNIPFGNFIQNTLLKFLSARIYTEKSLLYNPFILDQTCKNTYLTGFFQSEKYFNSIKTELLREICWQPEHNHIVNVIKNTNSVSLHIRRGDYAANYKTQKFHGLLPLEYYNNAIKYITDRISDIHIFVFSDDINWSKQHLNFKGKLTFVEENSASESYKDLQLMSLCKHNIIANSSFSWWGAWLNQHTNKIVVAPKRWFADTTAQEQSHDIVPKEWIRL</sequence>
<keyword evidence="2 3" id="KW-0808">Transferase</keyword>
<dbReference type="GO" id="GO:0008107">
    <property type="term" value="F:galactoside 2-alpha-L-fucosyltransferase activity"/>
    <property type="evidence" value="ECO:0007669"/>
    <property type="project" value="InterPro"/>
</dbReference>
<reference evidence="3" key="1">
    <citation type="submission" date="2021-04" db="EMBL/GenBank/DDBJ databases">
        <authorList>
            <person name="Rodrigo-Torres L."/>
            <person name="Arahal R. D."/>
            <person name="Lucena T."/>
        </authorList>
    </citation>
    <scope>NUCLEOTIDE SEQUENCE</scope>
    <source>
        <strain evidence="3">CECT 9275</strain>
    </source>
</reference>
<dbReference type="InterPro" id="IPR002516">
    <property type="entry name" value="Glyco_trans_11"/>
</dbReference>
<dbReference type="InterPro" id="IPR027434">
    <property type="entry name" value="Homing_endonucl"/>
</dbReference>
<keyword evidence="4" id="KW-1185">Reference proteome</keyword>
<evidence type="ECO:0000313" key="4">
    <source>
        <dbReference type="Proteomes" id="UP000680038"/>
    </source>
</evidence>
<evidence type="ECO:0000256" key="1">
    <source>
        <dbReference type="ARBA" id="ARBA00022676"/>
    </source>
</evidence>
<dbReference type="AlphaFoldDB" id="A0A916N623"/>
<proteinExistence type="predicted"/>
<dbReference type="GO" id="GO:0005975">
    <property type="term" value="P:carbohydrate metabolic process"/>
    <property type="evidence" value="ECO:0007669"/>
    <property type="project" value="InterPro"/>
</dbReference>
<dbReference type="EMBL" id="CAJRAF010000002">
    <property type="protein sequence ID" value="CAG5007978.1"/>
    <property type="molecule type" value="Genomic_DNA"/>
</dbReference>
<dbReference type="Proteomes" id="UP000680038">
    <property type="component" value="Unassembled WGS sequence"/>
</dbReference>
<organism evidence="3 4">
    <name type="scientific">Dyadobacter helix</name>
    <dbReference type="NCBI Taxonomy" id="2822344"/>
    <lineage>
        <taxon>Bacteria</taxon>
        <taxon>Pseudomonadati</taxon>
        <taxon>Bacteroidota</taxon>
        <taxon>Cytophagia</taxon>
        <taxon>Cytophagales</taxon>
        <taxon>Spirosomataceae</taxon>
        <taxon>Dyadobacter</taxon>
    </lineage>
</organism>
<evidence type="ECO:0000313" key="3">
    <source>
        <dbReference type="EMBL" id="CAG5007978.1"/>
    </source>
</evidence>
<comment type="caution">
    <text evidence="3">The sequence shown here is derived from an EMBL/GenBank/DDBJ whole genome shotgun (WGS) entry which is preliminary data.</text>
</comment>